<evidence type="ECO:0000256" key="2">
    <source>
        <dbReference type="ARBA" id="ARBA00023136"/>
    </source>
</evidence>
<dbReference type="PANTHER" id="PTHR11036:SF11">
    <property type="entry name" value="SEMAPHORIN-6C"/>
    <property type="match status" value="1"/>
</dbReference>
<keyword evidence="2" id="KW-0472">Membrane</keyword>
<dbReference type="Pfam" id="PF01437">
    <property type="entry name" value="PSI"/>
    <property type="match status" value="1"/>
</dbReference>
<evidence type="ECO:0000256" key="1">
    <source>
        <dbReference type="ARBA" id="ARBA00004370"/>
    </source>
</evidence>
<dbReference type="InterPro" id="IPR002165">
    <property type="entry name" value="Plexin_repeat"/>
</dbReference>
<gene>
    <name evidence="4" type="ORF">WMY93_033429</name>
</gene>
<name>A0AAW0MI44_9GOBI</name>
<dbReference type="SUPFAM" id="SSF103575">
    <property type="entry name" value="Plexin repeat"/>
    <property type="match status" value="1"/>
</dbReference>
<dbReference type="GO" id="GO:0007411">
    <property type="term" value="P:axon guidance"/>
    <property type="evidence" value="ECO:0007669"/>
    <property type="project" value="TreeGrafter"/>
</dbReference>
<dbReference type="InterPro" id="IPR027231">
    <property type="entry name" value="Semaphorin"/>
</dbReference>
<protein>
    <submittedName>
        <fullName evidence="4">Uncharacterized protein</fullName>
    </submittedName>
</protein>
<dbReference type="EMBL" id="JBBPFD010000176">
    <property type="protein sequence ID" value="KAK7879894.1"/>
    <property type="molecule type" value="Genomic_DNA"/>
</dbReference>
<reference evidence="5" key="1">
    <citation type="submission" date="2024-04" db="EMBL/GenBank/DDBJ databases">
        <title>Salinicola lusitanus LLJ914,a marine bacterium isolated from the Okinawa Trough.</title>
        <authorList>
            <person name="Li J."/>
        </authorList>
    </citation>
    <scope>NUCLEOTIDE SEQUENCE [LARGE SCALE GENOMIC DNA]</scope>
</reference>
<dbReference type="GO" id="GO:0001755">
    <property type="term" value="P:neural crest cell migration"/>
    <property type="evidence" value="ECO:0007669"/>
    <property type="project" value="TreeGrafter"/>
</dbReference>
<dbReference type="Gene3D" id="3.30.1680.10">
    <property type="entry name" value="ligand-binding face of the semaphorins, domain 2"/>
    <property type="match status" value="1"/>
</dbReference>
<feature type="non-terminal residue" evidence="4">
    <location>
        <position position="1"/>
    </location>
</feature>
<comment type="caution">
    <text evidence="4">The sequence shown here is derived from an EMBL/GenBank/DDBJ whole genome shotgun (WGS) entry which is preliminary data.</text>
</comment>
<dbReference type="GO" id="GO:0071526">
    <property type="term" value="P:semaphorin-plexin signaling pathway"/>
    <property type="evidence" value="ECO:0007669"/>
    <property type="project" value="TreeGrafter"/>
</dbReference>
<evidence type="ECO:0000313" key="4">
    <source>
        <dbReference type="EMBL" id="KAK7879894.1"/>
    </source>
</evidence>
<dbReference type="GO" id="GO:0030335">
    <property type="term" value="P:positive regulation of cell migration"/>
    <property type="evidence" value="ECO:0007669"/>
    <property type="project" value="TreeGrafter"/>
</dbReference>
<proteinExistence type="predicted"/>
<dbReference type="GO" id="GO:0045499">
    <property type="term" value="F:chemorepellent activity"/>
    <property type="evidence" value="ECO:0007669"/>
    <property type="project" value="TreeGrafter"/>
</dbReference>
<accession>A0AAW0MI44</accession>
<dbReference type="PANTHER" id="PTHR11036">
    <property type="entry name" value="SEMAPHORIN"/>
    <property type="match status" value="1"/>
</dbReference>
<evidence type="ECO:0000256" key="3">
    <source>
        <dbReference type="ARBA" id="ARBA00023180"/>
    </source>
</evidence>
<dbReference type="GO" id="GO:0005886">
    <property type="term" value="C:plasma membrane"/>
    <property type="evidence" value="ECO:0007669"/>
    <property type="project" value="TreeGrafter"/>
</dbReference>
<organism evidence="4 5">
    <name type="scientific">Mugilogobius chulae</name>
    <name type="common">yellowstripe goby</name>
    <dbReference type="NCBI Taxonomy" id="88201"/>
    <lineage>
        <taxon>Eukaryota</taxon>
        <taxon>Metazoa</taxon>
        <taxon>Chordata</taxon>
        <taxon>Craniata</taxon>
        <taxon>Vertebrata</taxon>
        <taxon>Euteleostomi</taxon>
        <taxon>Actinopterygii</taxon>
        <taxon>Neopterygii</taxon>
        <taxon>Teleostei</taxon>
        <taxon>Neoteleostei</taxon>
        <taxon>Acanthomorphata</taxon>
        <taxon>Gobiaria</taxon>
        <taxon>Gobiiformes</taxon>
        <taxon>Gobioidei</taxon>
        <taxon>Gobiidae</taxon>
        <taxon>Gobionellinae</taxon>
        <taxon>Mugilogobius</taxon>
    </lineage>
</organism>
<dbReference type="Proteomes" id="UP001460270">
    <property type="component" value="Unassembled WGS sequence"/>
</dbReference>
<dbReference type="GO" id="GO:0030215">
    <property type="term" value="F:semaphorin receptor binding"/>
    <property type="evidence" value="ECO:0007669"/>
    <property type="project" value="InterPro"/>
</dbReference>
<comment type="subcellular location">
    <subcellularLocation>
        <location evidence="1">Membrane</location>
    </subcellularLocation>
</comment>
<dbReference type="AlphaFoldDB" id="A0AAW0MI44"/>
<sequence>VAFRDSSDSSLCPQVWRSGTVLTCVFVSGVAFRDSSDLCVCPQVWRSGTVLLTRVFVLRCGVQGQSDRRVLALELDRENRGLFVAFRSCVIRVAVSRCELHRGCQRSCLASQDPYCIWLRTGRCENFSPGFK</sequence>
<evidence type="ECO:0000313" key="5">
    <source>
        <dbReference type="Proteomes" id="UP001460270"/>
    </source>
</evidence>
<keyword evidence="3" id="KW-0325">Glycoprotein</keyword>
<keyword evidence="5" id="KW-1185">Reference proteome</keyword>